<proteinExistence type="predicted"/>
<dbReference type="RefSeq" id="WP_075859900.1">
    <property type="nucleotide sequence ID" value="NZ_BDJK01000055.1"/>
</dbReference>
<feature type="domain" description="Ribosomal protein eL8/eL30/eS12/Gadd45" evidence="1">
    <location>
        <begin position="3"/>
        <end position="89"/>
    </location>
</feature>
<evidence type="ECO:0000313" key="3">
    <source>
        <dbReference type="Proteomes" id="UP000187485"/>
    </source>
</evidence>
<dbReference type="OrthoDB" id="9794863at2"/>
<dbReference type="InterPro" id="IPR029064">
    <property type="entry name" value="Ribosomal_eL30-like_sf"/>
</dbReference>
<comment type="caution">
    <text evidence="2">The sequence shown here is derived from an EMBL/GenBank/DDBJ whole genome shotgun (WGS) entry which is preliminary data.</text>
</comment>
<reference evidence="3" key="1">
    <citation type="submission" date="2016-12" db="EMBL/GenBank/DDBJ databases">
        <title>Draft Genome Sequences od Carboxydothermus pertinax and islandicus, Hydrogenogenic Carboxydotrophic Bacteria.</title>
        <authorList>
            <person name="Fukuyama Y."/>
            <person name="Ohmae K."/>
            <person name="Yoneda Y."/>
            <person name="Yoshida T."/>
            <person name="Sako Y."/>
        </authorList>
    </citation>
    <scope>NUCLEOTIDE SEQUENCE [LARGE SCALE GENOMIC DNA]</scope>
    <source>
        <strain evidence="3">Ug1</strain>
    </source>
</reference>
<dbReference type="Gene3D" id="3.30.1330.30">
    <property type="match status" value="1"/>
</dbReference>
<dbReference type="EMBL" id="BDJK01000055">
    <property type="protein sequence ID" value="GAV23490.1"/>
    <property type="molecule type" value="Genomic_DNA"/>
</dbReference>
<dbReference type="GO" id="GO:0005840">
    <property type="term" value="C:ribosome"/>
    <property type="evidence" value="ECO:0007669"/>
    <property type="project" value="UniProtKB-KW"/>
</dbReference>
<keyword evidence="2" id="KW-0689">Ribosomal protein</keyword>
<gene>
    <name evidence="2" type="ORF">cpu_20000</name>
</gene>
<dbReference type="STRING" id="870242.cpu_20000"/>
<accession>A0A1L8CX54</accession>
<dbReference type="Pfam" id="PF01248">
    <property type="entry name" value="Ribosomal_L7Ae"/>
    <property type="match status" value="1"/>
</dbReference>
<dbReference type="Proteomes" id="UP000187485">
    <property type="component" value="Unassembled WGS sequence"/>
</dbReference>
<keyword evidence="2" id="KW-0687">Ribonucleoprotein</keyword>
<organism evidence="2 3">
    <name type="scientific">Carboxydothermus pertinax</name>
    <dbReference type="NCBI Taxonomy" id="870242"/>
    <lineage>
        <taxon>Bacteria</taxon>
        <taxon>Bacillati</taxon>
        <taxon>Bacillota</taxon>
        <taxon>Clostridia</taxon>
        <taxon>Thermoanaerobacterales</taxon>
        <taxon>Thermoanaerobacteraceae</taxon>
        <taxon>Carboxydothermus</taxon>
    </lineage>
</organism>
<keyword evidence="3" id="KW-1185">Reference proteome</keyword>
<dbReference type="SUPFAM" id="SSF55315">
    <property type="entry name" value="L30e-like"/>
    <property type="match status" value="1"/>
</dbReference>
<dbReference type="InterPro" id="IPR004038">
    <property type="entry name" value="Ribosomal_eL8/eL30/eS12/Gad45"/>
</dbReference>
<sequence>MNKVEGILGLALRAKKLLVGETEVLMGIKKRQIVGIILAIDLAESQKRKFEFLAKENGLLKVNWGTKEKFGRILNRRPTGILGFKDSGFWQKILQEIGYDQGVN</sequence>
<protein>
    <submittedName>
        <fullName evidence="2">50S ribosomal protein L7/L12</fullName>
    </submittedName>
</protein>
<evidence type="ECO:0000313" key="2">
    <source>
        <dbReference type="EMBL" id="GAV23490.1"/>
    </source>
</evidence>
<name>A0A1L8CX54_9THEO</name>
<dbReference type="AlphaFoldDB" id="A0A1L8CX54"/>
<evidence type="ECO:0000259" key="1">
    <source>
        <dbReference type="Pfam" id="PF01248"/>
    </source>
</evidence>